<name>A0A2N1E3A7_PSEFL</name>
<dbReference type="AlphaFoldDB" id="A0A2N1E3A7"/>
<dbReference type="RefSeq" id="WP_101220329.1">
    <property type="nucleotide sequence ID" value="NZ_KZ478001.1"/>
</dbReference>
<comment type="caution">
    <text evidence="1">The sequence shown here is derived from an EMBL/GenBank/DDBJ whole genome shotgun (WGS) entry which is preliminary data.</text>
</comment>
<protein>
    <recommendedName>
        <fullName evidence="3">DUF559 domain-containing protein</fullName>
    </recommendedName>
</protein>
<accession>A0A2N1E3A7</accession>
<proteinExistence type="predicted"/>
<organism evidence="1 2">
    <name type="scientific">Pseudomonas fluorescens</name>
    <dbReference type="NCBI Taxonomy" id="294"/>
    <lineage>
        <taxon>Bacteria</taxon>
        <taxon>Pseudomonadati</taxon>
        <taxon>Pseudomonadota</taxon>
        <taxon>Gammaproteobacteria</taxon>
        <taxon>Pseudomonadales</taxon>
        <taxon>Pseudomonadaceae</taxon>
        <taxon>Pseudomonas</taxon>
    </lineage>
</organism>
<reference evidence="1 2" key="1">
    <citation type="submission" date="2017-08" db="EMBL/GenBank/DDBJ databases">
        <authorList>
            <person name="de Groot N.N."/>
        </authorList>
    </citation>
    <scope>NUCLEOTIDE SEQUENCE [LARGE SCALE GENOMIC DNA]</scope>
    <source>
        <strain evidence="1 2">PfR 37</strain>
    </source>
</reference>
<evidence type="ECO:0000313" key="2">
    <source>
        <dbReference type="Proteomes" id="UP000233564"/>
    </source>
</evidence>
<gene>
    <name evidence="1" type="ORF">CIB54_16615</name>
</gene>
<sequence>MFSPFNMEDLAAGAVEAFKLLGDARAIAVLVSGECTAELINTDFGVNYWQLMVALPIPLYYAMTDVEREATGKAIYDVVTPFYSTLHDEALNGVTIAPRIGEASENWREEAIRYVKGEGVTNQGRVRSDNIASREHQGLLFRSQAEVTLFTAMTRAQLAVAPLPVFVRIGKAYNRLEPDFVVVFKGLTFIIEVDGDTYHRESPADADKRLVPLTWEGVEVRRIRASELSSDNAANVVVKDLIDFMTKRKAAR</sequence>
<evidence type="ECO:0008006" key="3">
    <source>
        <dbReference type="Google" id="ProtNLM"/>
    </source>
</evidence>
<dbReference type="EMBL" id="NVXX01000023">
    <property type="protein sequence ID" value="PKH18988.1"/>
    <property type="molecule type" value="Genomic_DNA"/>
</dbReference>
<dbReference type="Proteomes" id="UP000233564">
    <property type="component" value="Unassembled WGS sequence"/>
</dbReference>
<evidence type="ECO:0000313" key="1">
    <source>
        <dbReference type="EMBL" id="PKH18988.1"/>
    </source>
</evidence>